<keyword evidence="8 14" id="KW-0106">Calcium</keyword>
<dbReference type="FunFam" id="2.60.40.60:FF:000123">
    <property type="entry name" value="Protocadherin beta 4"/>
    <property type="match status" value="1"/>
</dbReference>
<evidence type="ECO:0000256" key="2">
    <source>
        <dbReference type="ARBA" id="ARBA00022475"/>
    </source>
</evidence>
<keyword evidence="2" id="KW-1003">Cell membrane</keyword>
<gene>
    <name evidence="17" type="ORF">ACJMK2_032332</name>
</gene>
<feature type="domain" description="Cadherin" evidence="16">
    <location>
        <begin position="2600"/>
        <end position="2684"/>
    </location>
</feature>
<dbReference type="FunFam" id="2.60.40.60:FF:000015">
    <property type="entry name" value="FAT atypical cadherin 1"/>
    <property type="match status" value="1"/>
</dbReference>
<feature type="domain" description="Cadherin" evidence="16">
    <location>
        <begin position="2273"/>
        <end position="2378"/>
    </location>
</feature>
<dbReference type="GO" id="GO:0007163">
    <property type="term" value="P:establishment or maintenance of cell polarity"/>
    <property type="evidence" value="ECO:0007669"/>
    <property type="project" value="UniProtKB-ARBA"/>
</dbReference>
<keyword evidence="7" id="KW-0677">Repeat</keyword>
<keyword evidence="18" id="KW-1185">Reference proteome</keyword>
<evidence type="ECO:0000256" key="8">
    <source>
        <dbReference type="ARBA" id="ARBA00022837"/>
    </source>
</evidence>
<feature type="signal peptide" evidence="15">
    <location>
        <begin position="1"/>
        <end position="34"/>
    </location>
</feature>
<feature type="domain" description="Cadherin" evidence="16">
    <location>
        <begin position="907"/>
        <end position="1010"/>
    </location>
</feature>
<reference evidence="17 18" key="1">
    <citation type="submission" date="2024-11" db="EMBL/GenBank/DDBJ databases">
        <title>Chromosome-level genome assembly of the freshwater bivalve Anodonta woodiana.</title>
        <authorList>
            <person name="Chen X."/>
        </authorList>
    </citation>
    <scope>NUCLEOTIDE SEQUENCE [LARGE SCALE GENOMIC DNA]</scope>
    <source>
        <strain evidence="17">MN2024</strain>
        <tissue evidence="17">Gills</tissue>
    </source>
</reference>
<accession>A0ABD3X378</accession>
<dbReference type="FunFam" id="2.60.40.60:FF:000118">
    <property type="entry name" value="protocadherin Fat 4"/>
    <property type="match status" value="1"/>
</dbReference>
<feature type="domain" description="Cadherin" evidence="16">
    <location>
        <begin position="1755"/>
        <end position="1852"/>
    </location>
</feature>
<dbReference type="InterPro" id="IPR020894">
    <property type="entry name" value="Cadherin_CS"/>
</dbReference>
<keyword evidence="12" id="KW-1015">Disulfide bond</keyword>
<feature type="chain" id="PRO_5044877294" description="Cadherin domain-containing protein" evidence="15">
    <location>
        <begin position="35"/>
        <end position="2904"/>
    </location>
</feature>
<evidence type="ECO:0000256" key="13">
    <source>
        <dbReference type="ARBA" id="ARBA00023180"/>
    </source>
</evidence>
<keyword evidence="6 15" id="KW-0732">Signal</keyword>
<feature type="domain" description="Cadherin" evidence="16">
    <location>
        <begin position="1115"/>
        <end position="1223"/>
    </location>
</feature>
<proteinExistence type="predicted"/>
<dbReference type="FunFam" id="2.60.40.60:FF:000033">
    <property type="entry name" value="FAT atypical cadherin 1"/>
    <property type="match status" value="1"/>
</dbReference>
<dbReference type="GO" id="GO:0005509">
    <property type="term" value="F:calcium ion binding"/>
    <property type="evidence" value="ECO:0007669"/>
    <property type="project" value="UniProtKB-UniRule"/>
</dbReference>
<evidence type="ECO:0000256" key="9">
    <source>
        <dbReference type="ARBA" id="ARBA00022889"/>
    </source>
</evidence>
<feature type="domain" description="Cadherin" evidence="16">
    <location>
        <begin position="140"/>
        <end position="249"/>
    </location>
</feature>
<evidence type="ECO:0000256" key="3">
    <source>
        <dbReference type="ARBA" id="ARBA00022536"/>
    </source>
</evidence>
<feature type="domain" description="Cadherin" evidence="16">
    <location>
        <begin position="813"/>
        <end position="906"/>
    </location>
</feature>
<dbReference type="FunFam" id="2.60.40.60:FF:000275">
    <property type="entry name" value="Si:dkey-30k22.7"/>
    <property type="match status" value="1"/>
</dbReference>
<dbReference type="InterPro" id="IPR002126">
    <property type="entry name" value="Cadherin-like_dom"/>
</dbReference>
<feature type="domain" description="Cadherin" evidence="16">
    <location>
        <begin position="1224"/>
        <end position="1330"/>
    </location>
</feature>
<comment type="caution">
    <text evidence="17">The sequence shown here is derived from an EMBL/GenBank/DDBJ whole genome shotgun (WGS) entry which is preliminary data.</text>
</comment>
<keyword evidence="11" id="KW-0472">Membrane</keyword>
<keyword evidence="3" id="KW-0245">EGF-like domain</keyword>
<dbReference type="PANTHER" id="PTHR24026">
    <property type="entry name" value="FAT ATYPICAL CADHERIN-RELATED"/>
    <property type="match status" value="1"/>
</dbReference>
<dbReference type="FunFam" id="2.60.40.60:FF:000024">
    <property type="entry name" value="FAT atypical cadherin 3"/>
    <property type="match status" value="1"/>
</dbReference>
<keyword evidence="13" id="KW-0325">Glycoprotein</keyword>
<dbReference type="EMBL" id="JBJQND010000004">
    <property type="protein sequence ID" value="KAL3880061.1"/>
    <property type="molecule type" value="Genomic_DNA"/>
</dbReference>
<dbReference type="FunFam" id="2.60.40.60:FF:000020">
    <property type="entry name" value="Dachsous cadherin-related 1b"/>
    <property type="match status" value="5"/>
</dbReference>
<evidence type="ECO:0000313" key="17">
    <source>
        <dbReference type="EMBL" id="KAL3880061.1"/>
    </source>
</evidence>
<dbReference type="PROSITE" id="PS00232">
    <property type="entry name" value="CADHERIN_1"/>
    <property type="match status" value="12"/>
</dbReference>
<feature type="domain" description="Cadherin" evidence="16">
    <location>
        <begin position="1331"/>
        <end position="1435"/>
    </location>
</feature>
<feature type="domain" description="Cadherin" evidence="16">
    <location>
        <begin position="2786"/>
        <end position="2896"/>
    </location>
</feature>
<keyword evidence="4" id="KW-0812">Transmembrane</keyword>
<dbReference type="PROSITE" id="PS50268">
    <property type="entry name" value="CADHERIN_2"/>
    <property type="match status" value="27"/>
</dbReference>
<dbReference type="FunFam" id="2.60.40.60:FF:000134">
    <property type="entry name" value="protocadherin Fat 4"/>
    <property type="match status" value="1"/>
</dbReference>
<feature type="domain" description="Cadherin" evidence="16">
    <location>
        <begin position="1542"/>
        <end position="1645"/>
    </location>
</feature>
<dbReference type="FunFam" id="2.60.40.60:FF:000116">
    <property type="entry name" value="Dachsous cadherin-related 2"/>
    <property type="match status" value="1"/>
</dbReference>
<feature type="domain" description="Cadherin" evidence="16">
    <location>
        <begin position="698"/>
        <end position="801"/>
    </location>
</feature>
<dbReference type="PANTHER" id="PTHR24026:SF126">
    <property type="entry name" value="PROTOCADHERIN FAT 4"/>
    <property type="match status" value="1"/>
</dbReference>
<evidence type="ECO:0000256" key="6">
    <source>
        <dbReference type="ARBA" id="ARBA00022729"/>
    </source>
</evidence>
<evidence type="ECO:0000256" key="5">
    <source>
        <dbReference type="ARBA" id="ARBA00022723"/>
    </source>
</evidence>
<keyword evidence="5" id="KW-0479">Metal-binding</keyword>
<dbReference type="SUPFAM" id="SSF49313">
    <property type="entry name" value="Cadherin-like"/>
    <property type="match status" value="27"/>
</dbReference>
<evidence type="ECO:0000256" key="11">
    <source>
        <dbReference type="ARBA" id="ARBA00023136"/>
    </source>
</evidence>
<feature type="domain" description="Cadherin" evidence="16">
    <location>
        <begin position="2064"/>
        <end position="2167"/>
    </location>
</feature>
<feature type="domain" description="Cadherin" evidence="16">
    <location>
        <begin position="1853"/>
        <end position="1957"/>
    </location>
</feature>
<dbReference type="SMART" id="SM00112">
    <property type="entry name" value="CA"/>
    <property type="match status" value="27"/>
</dbReference>
<feature type="domain" description="Cadherin" evidence="16">
    <location>
        <begin position="1646"/>
        <end position="1754"/>
    </location>
</feature>
<feature type="domain" description="Cadherin" evidence="16">
    <location>
        <begin position="1457"/>
        <end position="1542"/>
    </location>
</feature>
<organism evidence="17 18">
    <name type="scientific">Sinanodonta woodiana</name>
    <name type="common">Chinese pond mussel</name>
    <name type="synonym">Anodonta woodiana</name>
    <dbReference type="NCBI Taxonomy" id="1069815"/>
    <lineage>
        <taxon>Eukaryota</taxon>
        <taxon>Metazoa</taxon>
        <taxon>Spiralia</taxon>
        <taxon>Lophotrochozoa</taxon>
        <taxon>Mollusca</taxon>
        <taxon>Bivalvia</taxon>
        <taxon>Autobranchia</taxon>
        <taxon>Heteroconchia</taxon>
        <taxon>Palaeoheterodonta</taxon>
        <taxon>Unionida</taxon>
        <taxon>Unionoidea</taxon>
        <taxon>Unionidae</taxon>
        <taxon>Unioninae</taxon>
        <taxon>Sinanodonta</taxon>
    </lineage>
</organism>
<dbReference type="CDD" id="cd11304">
    <property type="entry name" value="Cadherin_repeat"/>
    <property type="match status" value="27"/>
</dbReference>
<evidence type="ECO:0000256" key="15">
    <source>
        <dbReference type="SAM" id="SignalP"/>
    </source>
</evidence>
<keyword evidence="9" id="KW-0130">Cell adhesion</keyword>
<feature type="domain" description="Cadherin" evidence="16">
    <location>
        <begin position="2498"/>
        <end position="2599"/>
    </location>
</feature>
<keyword evidence="10" id="KW-1133">Transmembrane helix</keyword>
<evidence type="ECO:0000313" key="18">
    <source>
        <dbReference type="Proteomes" id="UP001634394"/>
    </source>
</evidence>
<sequence length="2904" mass="319277">MAGARAKISISASRTLHHIIILLFMQFFIKFSQGQGPGESKIFSIFENSPPETLVGSIDTKSSYTYSLNDGTLSTKEFRIDPSNGGIFTKISLDRELLNVSQDTFHLLIIGRSSDISKQSYPIEVSIRILDKNDNPPVFPSPSILIYILESSHIGFKEFVPTASDSDAGINQEIANYTFISGEGPFKLLYDPDVYGQVLFIQTTGELDRETKDHYGFIIAARDRGVPPMTGQLQVNIIIQDANDNPPIFDPSEYFSTVNETDPLGTFVIRVIASDRDLGKNGDVTYNFLEENTVTTQFRIDERTGEIFTAKEPLYCVRYCGIPPGSCNPNSCLLTVEAKDGGIPQYTGRAFVYVTVIDRNNHDPTITVEYKPDGNTQYSLVNEDAKQGDIVATITAEDRDVGVYGKLSIVQIISGNDLRHFVLLSYNGYQSNILQVSGDNLLDREQNYLYNLTVEAADQGSPPRKSLKSIVIYINDVNDHAPAFQFSTYTVTLSELAPIGSFVASCLGTDLDSGDNAKLTYTILIGNELNWFHIDEETGLVTTQAKLEFEVQSQLVMNVSVHDGALKPLYNYTMLSVFILDENDMAPQFEKDYFNVTIKEGLSSGSLVIFASAQDSDSGINGTIVYEFYSDVARKYPSTFNIESNSGRVTTATVLDRESISDYTFRIIAKDRAIVPLTSVATVHLEVLDVNDEAPQFYPTLYFASVGSGQAGPVKLVQVTAVDRDAGINGQVVYSMVGIDASKFSLDSATGWISTINALNRTVQSKYILSITAQDKPGLTATNSATVEIVVTLPGDVVPRFLEESVERSINEDADNQQPAIGSPVYQVIAVTSPSNVLVSYAITDGDPKGVFSINASTGWIVRAKKIDREDTSLFKLKVTARTSTQFNSTLVTIKINDANDNPPTFTSSLLDADLIENWPVGHGIVRTVAVDKDEGVNARVTYTLQTNPSDVFAMESDTGLLSLKRPVKLLTSPLVQLIVTARDSGTPQLSATQTITLHFQDVNDHTPTFARNTFETSLIESRPVNEKFYGLKAYDGDVGKNAEVLYTITRGNEDRAFGIFPDGFLYIAKELDRETKDIYKLTVLATDKGIPPRSSECNVTIYIMDENDNKPILVKTAYNMSVNENAPLKTYVGIVNASDADMGRNGEISYFLSSAQDDFSIDVETGEIFTAKQFDRELIFERTGKNYIIFDVIAKDNGIKRLQAMASVKVYIEDVNDNSPQFNKSVYDVSVSEDAAMFTSIAEIRAYDKDIGNNALLTYRIVNGNADDKFEINSFTGQLSRKQGLLDRETEDHYTFSIIATDSGYPIQNSATTIVSITVLDVNDNEPTFDQSAFEAEVLEDIEPGKSIAQFFATDIDLGLNAAITYFISGIDDDGTFGIDKHTGKMFLLKKLDYEKKKEYRLNVTAIDSGIPPLSSYTKFRIIIRDVNDNPPVFQKVPIFAHIQEGSSQIPDIYATAIDADSAENQVIRYSILHQEPGNFFKILPNTGLLYIDSPIDAKYFDLINITVVATDQANQTNKRLSSETVVTIFVDDINNNSPTFVSFSSIIISANTPRNTYITVIEASDPDRGKNGTVSMTLDPGLYSDLFSLESSSGRLYLVRTLSLIPPTFNITVRAQDRGPNPRETVKQFRIIISAESQNGPVFWNASYAGNVDENSPKGREILTVKATVAGGNAVEYYVTNITLYDTGEQVESYFEVDPTSGKLYTNVVLDRETMGGKFRVEIYAMDTTVSRTTKIQAEVTVNDLNDTPPKFSSGYYKVAVREDVPIGFTILTLTVDDPDTTVGLFMTILDGNDGAFKINQDGTVVTSRKLDRETVSQYTLRIQASDGIQVTYATIIVYLNDVNDNAPQFTQTMYSIDIPEDTPIGTTMEGVRATDLDEGVNKRIRYYFASEWGNDTFFLDAERGIFITQRVLDFEENQLYTLKIGAVDGGSPALSSTVIVYMNVQDVNDNTPVFDPQSYSKEVREDVKADTSLLQVFATDVDSGSDGGVRFSIASGDDFGWFRIDPVTGKIFNTKPLDRESTPNGIILTVMATDQALIYPLSSTVQVNITLRDVNDYAPKFVSQSTIYVNENTLLNTVVFTVSTTDLDQGDNGRVEYSLANTAESPFSISPTTGNLRVSMILDRETVQNYTLLIIATDQGLPQLSSTQTLTIVIKDDNDNAPVFSQPVYQQTVPEDIKVGSTLLQVTATDADAGLNGTVLYFIIGGDDNSEFSIDQSSGLLRVQKQIDFERVEQYNLIIQAEDSGPETKYATATVSVTVLDVNDNAPRFVNSPFIGYVRENMDNMLVQVIQVSASDDDSYPFNQVNYAIRDGDRTIFNLSSSSGEIQALKSLDREQRAEYILTVIATDSVTYRGLTGTGTVRVFVEDVNDNPPVFEHSGIYTAHVRENLPASAEVLNVRATDADESSFILGVTAVDSDAGDNGRILYSISSESVINFAINQQTGVITAARNLTGTGSTYSFQVTAADKGQPSKNSVVSVSVQITASNSNKSPIFNMVASNILVKENSDQGKVVTTVTAQPVQNGVMMYYIAGGNIARAFSINETTGTIQVSGVVDYEMIREYRLWIEARESGSPSVSGYKEVIILIEDVNDNAPQFSQPVYDVSIAENVPLDTSVIKVRAFDADDNQNKLFTYKIANDTQSETVDFYSIIIIAVDQGLPNQTSSATVRINITDLNDNQPKFTSMFSVKIPENLPVGSSILRVTTTDADIGQNAVVSYSLADNANGRFAIDSISGSITLLKQLDAENMTNDYYSLRIIANDGAYIVYGNAIVFVDDVNDNTPLLRPPFEFSLLEQQPVGTLIGILSALDKDVKSPNNKTYYSLNLPSTEFSLNSENGTLMTLKEMTYFRALDKSSQVNRYELVVITKDLGTPSRSSEQTIVMYSVAGGNGSTFFQVDSVTGG</sequence>
<evidence type="ECO:0000256" key="14">
    <source>
        <dbReference type="PROSITE-ProRule" id="PRU00043"/>
    </source>
</evidence>
<feature type="domain" description="Cadherin" evidence="16">
    <location>
        <begin position="2380"/>
        <end position="2497"/>
    </location>
</feature>
<dbReference type="Gene3D" id="2.60.40.60">
    <property type="entry name" value="Cadherins"/>
    <property type="match status" value="29"/>
</dbReference>
<dbReference type="Proteomes" id="UP001634394">
    <property type="component" value="Unassembled WGS sequence"/>
</dbReference>
<dbReference type="FunFam" id="2.60.40.60:FF:000039">
    <property type="entry name" value="FAT atypical cadherin 3"/>
    <property type="match status" value="2"/>
</dbReference>
<feature type="domain" description="Cadherin" evidence="16">
    <location>
        <begin position="1011"/>
        <end position="1114"/>
    </location>
</feature>
<evidence type="ECO:0000256" key="1">
    <source>
        <dbReference type="ARBA" id="ARBA00004251"/>
    </source>
</evidence>
<comment type="subcellular location">
    <subcellularLocation>
        <location evidence="1">Cell membrane</location>
        <topology evidence="1">Single-pass type I membrane protein</topology>
    </subcellularLocation>
</comment>
<feature type="domain" description="Cadherin" evidence="16">
    <location>
        <begin position="590"/>
        <end position="697"/>
    </location>
</feature>
<feature type="domain" description="Cadherin" evidence="16">
    <location>
        <begin position="1958"/>
        <end position="2064"/>
    </location>
</feature>
<evidence type="ECO:0000259" key="16">
    <source>
        <dbReference type="PROSITE" id="PS50268"/>
    </source>
</evidence>
<dbReference type="GO" id="GO:0005886">
    <property type="term" value="C:plasma membrane"/>
    <property type="evidence" value="ECO:0007669"/>
    <property type="project" value="UniProtKB-SubCell"/>
</dbReference>
<feature type="domain" description="Cadherin" evidence="16">
    <location>
        <begin position="381"/>
        <end position="484"/>
    </location>
</feature>
<feature type="domain" description="Cadherin" evidence="16">
    <location>
        <begin position="37"/>
        <end position="139"/>
    </location>
</feature>
<feature type="domain" description="Cadherin" evidence="16">
    <location>
        <begin position="485"/>
        <end position="589"/>
    </location>
</feature>
<evidence type="ECO:0000256" key="4">
    <source>
        <dbReference type="ARBA" id="ARBA00022692"/>
    </source>
</evidence>
<dbReference type="Pfam" id="PF25374">
    <property type="entry name" value="Cadherin_FAT4_N"/>
    <property type="match status" value="1"/>
</dbReference>
<name>A0ABD3X378_SINWO</name>
<dbReference type="InterPro" id="IPR015919">
    <property type="entry name" value="Cadherin-like_sf"/>
</dbReference>
<evidence type="ECO:0000256" key="10">
    <source>
        <dbReference type="ARBA" id="ARBA00022989"/>
    </source>
</evidence>
<dbReference type="PRINTS" id="PR00205">
    <property type="entry name" value="CADHERIN"/>
</dbReference>
<evidence type="ECO:0000256" key="12">
    <source>
        <dbReference type="ARBA" id="ARBA00023157"/>
    </source>
</evidence>
<feature type="domain" description="Cadherin" evidence="16">
    <location>
        <begin position="250"/>
        <end position="366"/>
    </location>
</feature>
<feature type="domain" description="Cadherin" evidence="16">
    <location>
        <begin position="2684"/>
        <end position="2790"/>
    </location>
</feature>
<feature type="domain" description="Cadherin" evidence="16">
    <location>
        <begin position="2168"/>
        <end position="2272"/>
    </location>
</feature>
<dbReference type="GO" id="GO:0007155">
    <property type="term" value="P:cell adhesion"/>
    <property type="evidence" value="ECO:0007669"/>
    <property type="project" value="UniProtKB-KW"/>
</dbReference>
<dbReference type="Pfam" id="PF00028">
    <property type="entry name" value="Cadherin"/>
    <property type="match status" value="25"/>
</dbReference>
<protein>
    <recommendedName>
        <fullName evidence="16">Cadherin domain-containing protein</fullName>
    </recommendedName>
</protein>
<evidence type="ECO:0000256" key="7">
    <source>
        <dbReference type="ARBA" id="ARBA00022737"/>
    </source>
</evidence>